<name>A0AC59Z9C3_RANTA</name>
<accession>A0AC59Z9C3</accession>
<evidence type="ECO:0000313" key="1">
    <source>
        <dbReference type="EMBL" id="CAN0318333.1"/>
    </source>
</evidence>
<reference evidence="1" key="2">
    <citation type="submission" date="2025-03" db="EMBL/GenBank/DDBJ databases">
        <authorList>
            <consortium name="ELIXIR-Norway"/>
            <consortium name="Elixir Norway"/>
        </authorList>
    </citation>
    <scope>NUCLEOTIDE SEQUENCE</scope>
</reference>
<organism evidence="1 2">
    <name type="scientific">Rangifer tarandus platyrhynchus</name>
    <name type="common">Svalbard reindeer</name>
    <dbReference type="NCBI Taxonomy" id="3082113"/>
    <lineage>
        <taxon>Eukaryota</taxon>
        <taxon>Metazoa</taxon>
        <taxon>Chordata</taxon>
        <taxon>Craniata</taxon>
        <taxon>Vertebrata</taxon>
        <taxon>Euteleostomi</taxon>
        <taxon>Mammalia</taxon>
        <taxon>Eutheria</taxon>
        <taxon>Laurasiatheria</taxon>
        <taxon>Artiodactyla</taxon>
        <taxon>Ruminantia</taxon>
        <taxon>Pecora</taxon>
        <taxon>Cervidae</taxon>
        <taxon>Odocoileinae</taxon>
        <taxon>Rangifer</taxon>
    </lineage>
</organism>
<protein>
    <submittedName>
        <fullName evidence="1">Uncharacterized protein</fullName>
    </submittedName>
</protein>
<reference evidence="1" key="1">
    <citation type="submission" date="2023-05" db="EMBL/GenBank/DDBJ databases">
        <authorList>
            <consortium name="ELIXIR-Norway"/>
        </authorList>
    </citation>
    <scope>NUCLEOTIDE SEQUENCE</scope>
</reference>
<proteinExistence type="predicted"/>
<dbReference type="Proteomes" id="UP001162501">
    <property type="component" value="Chromosome 26"/>
</dbReference>
<evidence type="ECO:0000313" key="2">
    <source>
        <dbReference type="Proteomes" id="UP001162501"/>
    </source>
</evidence>
<dbReference type="EMBL" id="OX596110">
    <property type="protein sequence ID" value="CAN0318333.1"/>
    <property type="molecule type" value="Genomic_DNA"/>
</dbReference>
<gene>
    <name evidence="1" type="ORF">MRATA1EN22A_LOCUS15533</name>
</gene>
<sequence length="173" mass="18544">MPPVLLQCPQQFPIDITGYYPLFKEIGSGGGEPNLLTLLVKVLCRFTIEGAQFLPITPRPPRARPPAPLTPGGFGKKTPGGAASRGRPREPWAQGARRCPRLRRRPARGRGGLWAWRARAALPAGAPPPRPGRENARARARQPGRAASSSPSPRGRRPPQPLPFAASRAPPAG</sequence>